<evidence type="ECO:0000313" key="3">
    <source>
        <dbReference type="Proteomes" id="UP001187531"/>
    </source>
</evidence>
<keyword evidence="3" id="KW-1185">Reference proteome</keyword>
<reference evidence="2" key="1">
    <citation type="submission" date="2023-07" db="EMBL/GenBank/DDBJ databases">
        <title>Chromosome-level genome assembly of Artemia franciscana.</title>
        <authorList>
            <person name="Jo E."/>
        </authorList>
    </citation>
    <scope>NUCLEOTIDE SEQUENCE</scope>
    <source>
        <tissue evidence="2">Whole body</tissue>
    </source>
</reference>
<dbReference type="AlphaFoldDB" id="A0AA88HY04"/>
<gene>
    <name evidence="2" type="ORF">QYM36_010761</name>
</gene>
<organism evidence="2 3">
    <name type="scientific">Artemia franciscana</name>
    <name type="common">Brine shrimp</name>
    <name type="synonym">Artemia sanfranciscana</name>
    <dbReference type="NCBI Taxonomy" id="6661"/>
    <lineage>
        <taxon>Eukaryota</taxon>
        <taxon>Metazoa</taxon>
        <taxon>Ecdysozoa</taxon>
        <taxon>Arthropoda</taxon>
        <taxon>Crustacea</taxon>
        <taxon>Branchiopoda</taxon>
        <taxon>Anostraca</taxon>
        <taxon>Artemiidae</taxon>
        <taxon>Artemia</taxon>
    </lineage>
</organism>
<proteinExistence type="predicted"/>
<dbReference type="EMBL" id="JAVRJZ010000012">
    <property type="protein sequence ID" value="KAK2716286.1"/>
    <property type="molecule type" value="Genomic_DNA"/>
</dbReference>
<comment type="caution">
    <text evidence="2">The sequence shown here is derived from an EMBL/GenBank/DDBJ whole genome shotgun (WGS) entry which is preliminary data.</text>
</comment>
<evidence type="ECO:0000313" key="2">
    <source>
        <dbReference type="EMBL" id="KAK2716286.1"/>
    </source>
</evidence>
<evidence type="ECO:0000256" key="1">
    <source>
        <dbReference type="SAM" id="MobiDB-lite"/>
    </source>
</evidence>
<feature type="compositionally biased region" description="Basic and acidic residues" evidence="1">
    <location>
        <begin position="223"/>
        <end position="241"/>
    </location>
</feature>
<dbReference type="Proteomes" id="UP001187531">
    <property type="component" value="Unassembled WGS sequence"/>
</dbReference>
<feature type="region of interest" description="Disordered" evidence="1">
    <location>
        <begin position="223"/>
        <end position="293"/>
    </location>
</feature>
<accession>A0AA88HY04</accession>
<name>A0AA88HY04_ARTSF</name>
<protein>
    <submittedName>
        <fullName evidence="2">Uncharacterized protein</fullName>
    </submittedName>
</protein>
<feature type="compositionally biased region" description="Polar residues" evidence="1">
    <location>
        <begin position="243"/>
        <end position="252"/>
    </location>
</feature>
<sequence length="293" mass="32318">MPGDLAQKVTEPDIHQWLKSVGLNNGKMRAIDSDDLRRYGVVRVTLACPVIADELCVRWKDSDIKLSFNGEMFPITFGRMGKRPIVVSLRKVPGEAMDPELAGLLSNFGEVLNVRRKKYEGDEFIECFICHESSHEAISCPKRKKPRTNSIVWSPHTANSTPQVEHTVSSFFGDPGITFPPLPPQISSVPGIAAIATSRNQPNKTIKDLGSSEAVDLVIEALEKESTRKDKPQKPKKKETEEQSGSQKNPSQEGRPKRGVPKPVLKSSQYEVSELGAPLSSAKEKVNPTPTPK</sequence>